<keyword evidence="4" id="KW-0249">Electron transport</keyword>
<dbReference type="Gene3D" id="1.10.760.10">
    <property type="entry name" value="Cytochrome c-like domain"/>
    <property type="match status" value="1"/>
</dbReference>
<evidence type="ECO:0000313" key="8">
    <source>
        <dbReference type="EMBL" id="GAA6144814.1"/>
    </source>
</evidence>
<feature type="signal peptide" evidence="6">
    <location>
        <begin position="1"/>
        <end position="27"/>
    </location>
</feature>
<proteinExistence type="predicted"/>
<keyword evidence="1" id="KW-0813">Transport</keyword>
<dbReference type="InterPro" id="IPR036909">
    <property type="entry name" value="Cyt_c-like_dom_sf"/>
</dbReference>
<dbReference type="EMBL" id="BAABWH010000002">
    <property type="protein sequence ID" value="GAA6144814.1"/>
    <property type="molecule type" value="Genomic_DNA"/>
</dbReference>
<dbReference type="Pfam" id="PF13442">
    <property type="entry name" value="Cytochrome_CBB3"/>
    <property type="match status" value="1"/>
</dbReference>
<feature type="domain" description="Cytochrome c" evidence="7">
    <location>
        <begin position="33"/>
        <end position="103"/>
    </location>
</feature>
<evidence type="ECO:0000259" key="7">
    <source>
        <dbReference type="Pfam" id="PF13442"/>
    </source>
</evidence>
<evidence type="ECO:0000256" key="5">
    <source>
        <dbReference type="ARBA" id="ARBA00023004"/>
    </source>
</evidence>
<comment type="caution">
    <text evidence="8">The sequence shown here is derived from an EMBL/GenBank/DDBJ whole genome shotgun (WGS) entry which is preliminary data.</text>
</comment>
<organism evidence="8 9">
    <name type="scientific">Thalassolituus maritimus</name>
    <dbReference type="NCBI Taxonomy" id="484498"/>
    <lineage>
        <taxon>Bacteria</taxon>
        <taxon>Pseudomonadati</taxon>
        <taxon>Pseudomonadota</taxon>
        <taxon>Gammaproteobacteria</taxon>
        <taxon>Oceanospirillales</taxon>
        <taxon>Oceanospirillaceae</taxon>
        <taxon>Thalassolituus</taxon>
    </lineage>
</organism>
<keyword evidence="6" id="KW-0732">Signal</keyword>
<accession>A0ABP9ZXG1</accession>
<keyword evidence="3" id="KW-0479">Metal-binding</keyword>
<evidence type="ECO:0000256" key="6">
    <source>
        <dbReference type="SAM" id="SignalP"/>
    </source>
</evidence>
<dbReference type="InterPro" id="IPR002323">
    <property type="entry name" value="Cyt_CIE"/>
</dbReference>
<dbReference type="PANTHER" id="PTHR40942:SF4">
    <property type="entry name" value="CYTOCHROME C5"/>
    <property type="match status" value="1"/>
</dbReference>
<keyword evidence="9" id="KW-1185">Reference proteome</keyword>
<feature type="chain" id="PRO_5046693067" evidence="6">
    <location>
        <begin position="28"/>
        <end position="109"/>
    </location>
</feature>
<keyword evidence="5" id="KW-0408">Iron</keyword>
<evidence type="ECO:0000256" key="1">
    <source>
        <dbReference type="ARBA" id="ARBA00022448"/>
    </source>
</evidence>
<evidence type="ECO:0000256" key="4">
    <source>
        <dbReference type="ARBA" id="ARBA00022982"/>
    </source>
</evidence>
<evidence type="ECO:0000313" key="9">
    <source>
        <dbReference type="Proteomes" id="UP001481413"/>
    </source>
</evidence>
<dbReference type="PRINTS" id="PR00607">
    <property type="entry name" value="CYTCHROMECIE"/>
</dbReference>
<gene>
    <name evidence="8" type="primary">scyA</name>
    <name evidence="8" type="ORF">NBRC116585_09310</name>
</gene>
<evidence type="ECO:0000256" key="2">
    <source>
        <dbReference type="ARBA" id="ARBA00022617"/>
    </source>
</evidence>
<dbReference type="PANTHER" id="PTHR40942">
    <property type="match status" value="1"/>
</dbReference>
<reference evidence="8 9" key="1">
    <citation type="submission" date="2024-04" db="EMBL/GenBank/DDBJ databases">
        <title>Draft genome sequence of Thalassolituus maritimus NBRC 116585.</title>
        <authorList>
            <person name="Miyakawa T."/>
            <person name="Kusuya Y."/>
            <person name="Miura T."/>
        </authorList>
    </citation>
    <scope>NUCLEOTIDE SEQUENCE [LARGE SCALE GENOMIC DNA]</scope>
    <source>
        <strain evidence="8 9">5NW40-0001</strain>
    </source>
</reference>
<dbReference type="Proteomes" id="UP001481413">
    <property type="component" value="Unassembled WGS sequence"/>
</dbReference>
<name>A0ABP9ZXG1_9GAMM</name>
<evidence type="ECO:0000256" key="3">
    <source>
        <dbReference type="ARBA" id="ARBA00022723"/>
    </source>
</evidence>
<dbReference type="SUPFAM" id="SSF46626">
    <property type="entry name" value="Cytochrome c"/>
    <property type="match status" value="1"/>
</dbReference>
<sequence length="109" mass="11452">MMKYINSLKAACLFASLSSGVVAGANASDFDVERKYARTCAACHVSGMAGAPIAFNQQSWAPAMNKGMETLVANAINGINAMPPGGLCMDCTPEQFEALIRYMAAPKAK</sequence>
<keyword evidence="2" id="KW-0349">Heme</keyword>
<protein>
    <submittedName>
        <fullName evidence="8">Monoheme cytochrome c5 ScyA</fullName>
    </submittedName>
</protein>
<dbReference type="InterPro" id="IPR009056">
    <property type="entry name" value="Cyt_c-like_dom"/>
</dbReference>